<gene>
    <name evidence="1" type="ORF">UFOPK1773_00796</name>
</gene>
<dbReference type="Gene3D" id="3.30.160.250">
    <property type="match status" value="1"/>
</dbReference>
<proteinExistence type="predicted"/>
<dbReference type="AlphaFoldDB" id="A0A6J6FNC5"/>
<dbReference type="InterPro" id="IPR035069">
    <property type="entry name" value="TTHA1013/TTHA0281-like"/>
</dbReference>
<name>A0A6J6FNC5_9ZZZZ</name>
<dbReference type="EMBL" id="CAEZUA010000047">
    <property type="protein sequence ID" value="CAB4590311.1"/>
    <property type="molecule type" value="Genomic_DNA"/>
</dbReference>
<organism evidence="1">
    <name type="scientific">freshwater metagenome</name>
    <dbReference type="NCBI Taxonomy" id="449393"/>
    <lineage>
        <taxon>unclassified sequences</taxon>
        <taxon>metagenomes</taxon>
        <taxon>ecological metagenomes</taxon>
    </lineage>
</organism>
<evidence type="ECO:0000313" key="1">
    <source>
        <dbReference type="EMBL" id="CAB4590311.1"/>
    </source>
</evidence>
<dbReference type="SUPFAM" id="SSF143100">
    <property type="entry name" value="TTHA1013/TTHA0281-like"/>
    <property type="match status" value="1"/>
</dbReference>
<accession>A0A6J6FNC5</accession>
<protein>
    <submittedName>
        <fullName evidence="1">Unannotated protein</fullName>
    </submittedName>
</protein>
<reference evidence="1" key="1">
    <citation type="submission" date="2020-05" db="EMBL/GenBank/DDBJ databases">
        <authorList>
            <person name="Chiriac C."/>
            <person name="Salcher M."/>
            <person name="Ghai R."/>
            <person name="Kavagutti S V."/>
        </authorList>
    </citation>
    <scope>NUCLEOTIDE SEQUENCE</scope>
</reference>
<sequence length="66" mass="7574">MIKTTYKATVQPDGKFWFIDVPSLENVFTQARNEAEIEPMTRDVISLMLDIPADSFDLDFVFKVTS</sequence>